<feature type="domain" description="Lipoyl-binding" evidence="4">
    <location>
        <begin position="25"/>
        <end position="107"/>
    </location>
</feature>
<evidence type="ECO:0000256" key="1">
    <source>
        <dbReference type="ARBA" id="ARBA00009249"/>
    </source>
</evidence>
<comment type="similarity">
    <text evidence="1 3">Belongs to the GcvH family.</text>
</comment>
<comment type="subunit">
    <text evidence="3">The glycine cleavage system is composed of four proteins: P, T, L and H.</text>
</comment>
<dbReference type="NCBIfam" id="NF002270">
    <property type="entry name" value="PRK01202.1"/>
    <property type="match status" value="1"/>
</dbReference>
<accession>A0ABU4U3Q2</accession>
<dbReference type="RefSeq" id="WP_319988953.1">
    <property type="nucleotide sequence ID" value="NZ_JAXAVV010000026.1"/>
</dbReference>
<reference evidence="5 6" key="1">
    <citation type="submission" date="2023-11" db="EMBL/GenBank/DDBJ databases">
        <title>Lentzea sokolovensis, sp. nov., Lentzea kristufkii, sp. nov., and Lentzea miocenensis, sp. nov., rare actinobacteria from Sokolov Coal Basin, Miocene lacustrine sediment, Czech Republic.</title>
        <authorList>
            <person name="Lara A."/>
            <person name="Kotroba L."/>
            <person name="Nouioui I."/>
            <person name="Neumann-Schaal M."/>
            <person name="Mast Y."/>
            <person name="Chronakova A."/>
        </authorList>
    </citation>
    <scope>NUCLEOTIDE SEQUENCE [LARGE SCALE GENOMIC DNA]</scope>
    <source>
        <strain evidence="5 6">BCCO 10_0798</strain>
    </source>
</reference>
<gene>
    <name evidence="3 5" type="primary">gcvH</name>
    <name evidence="5" type="ORF">SK571_38015</name>
</gene>
<dbReference type="Gene3D" id="2.40.50.100">
    <property type="match status" value="1"/>
</dbReference>
<dbReference type="Proteomes" id="UP001271792">
    <property type="component" value="Unassembled WGS sequence"/>
</dbReference>
<dbReference type="PANTHER" id="PTHR11715:SF3">
    <property type="entry name" value="GLYCINE CLEAVAGE SYSTEM H PROTEIN-RELATED"/>
    <property type="match status" value="1"/>
</dbReference>
<dbReference type="PANTHER" id="PTHR11715">
    <property type="entry name" value="GLYCINE CLEAVAGE SYSTEM H PROTEIN"/>
    <property type="match status" value="1"/>
</dbReference>
<dbReference type="EMBL" id="JAXAVV010000026">
    <property type="protein sequence ID" value="MDX8055203.1"/>
    <property type="molecule type" value="Genomic_DNA"/>
</dbReference>
<evidence type="ECO:0000313" key="5">
    <source>
        <dbReference type="EMBL" id="MDX8055203.1"/>
    </source>
</evidence>
<dbReference type="CDD" id="cd06848">
    <property type="entry name" value="GCS_H"/>
    <property type="match status" value="1"/>
</dbReference>
<evidence type="ECO:0000256" key="2">
    <source>
        <dbReference type="ARBA" id="ARBA00022823"/>
    </source>
</evidence>
<protein>
    <recommendedName>
        <fullName evidence="3">Glycine cleavage system H protein</fullName>
    </recommendedName>
</protein>
<dbReference type="Pfam" id="PF01597">
    <property type="entry name" value="GCV_H"/>
    <property type="match status" value="1"/>
</dbReference>
<feature type="modified residue" description="N6-lipoyllysine" evidence="3">
    <location>
        <position position="66"/>
    </location>
</feature>
<proteinExistence type="inferred from homology"/>
<name>A0ABU4U3Q2_9PSEU</name>
<sequence length="127" mass="13755">MEFPENLLYTVEHEWVDWTPGTQDPLTCGITEYAADALGDIVFIQLPEVGAEVVTNEVCGELESTKSVSDLFSPVTGEVIEVNSAVVDDPAVVNSDPYGAGWLFKVRVDSAENLLTAAKYAELTKSD</sequence>
<keyword evidence="6" id="KW-1185">Reference proteome</keyword>
<dbReference type="PROSITE" id="PS50968">
    <property type="entry name" value="BIOTINYL_LIPOYL"/>
    <property type="match status" value="1"/>
</dbReference>
<keyword evidence="2 3" id="KW-0450">Lipoyl</keyword>
<dbReference type="HAMAP" id="MF_00272">
    <property type="entry name" value="GcvH"/>
    <property type="match status" value="1"/>
</dbReference>
<evidence type="ECO:0000256" key="3">
    <source>
        <dbReference type="HAMAP-Rule" id="MF_00272"/>
    </source>
</evidence>
<dbReference type="SUPFAM" id="SSF51230">
    <property type="entry name" value="Single hybrid motif"/>
    <property type="match status" value="1"/>
</dbReference>
<comment type="caution">
    <text evidence="5">The sequence shown here is derived from an EMBL/GenBank/DDBJ whole genome shotgun (WGS) entry which is preliminary data.</text>
</comment>
<comment type="function">
    <text evidence="3">The glycine cleavage system catalyzes the degradation of glycine. The H protein shuttles the methylamine group of glycine from the P protein to the T protein.</text>
</comment>
<dbReference type="InterPro" id="IPR000089">
    <property type="entry name" value="Biotin_lipoyl"/>
</dbReference>
<dbReference type="InterPro" id="IPR033753">
    <property type="entry name" value="GCV_H/Fam206"/>
</dbReference>
<evidence type="ECO:0000313" key="6">
    <source>
        <dbReference type="Proteomes" id="UP001271792"/>
    </source>
</evidence>
<dbReference type="InterPro" id="IPR003016">
    <property type="entry name" value="2-oxoA_DH_lipoyl-BS"/>
</dbReference>
<dbReference type="InterPro" id="IPR017453">
    <property type="entry name" value="GCV_H_sub"/>
</dbReference>
<dbReference type="NCBIfam" id="TIGR00527">
    <property type="entry name" value="gcvH"/>
    <property type="match status" value="1"/>
</dbReference>
<dbReference type="PROSITE" id="PS00189">
    <property type="entry name" value="LIPOYL"/>
    <property type="match status" value="1"/>
</dbReference>
<reference evidence="5 6" key="2">
    <citation type="submission" date="2023-11" db="EMBL/GenBank/DDBJ databases">
        <authorList>
            <person name="Lara A.C."/>
            <person name="Chronakova A."/>
        </authorList>
    </citation>
    <scope>NUCLEOTIDE SEQUENCE [LARGE SCALE GENOMIC DNA]</scope>
    <source>
        <strain evidence="5 6">BCCO 10_0798</strain>
    </source>
</reference>
<dbReference type="InterPro" id="IPR002930">
    <property type="entry name" value="GCV_H"/>
</dbReference>
<organism evidence="5 6">
    <name type="scientific">Lentzea kristufekii</name>
    <dbReference type="NCBI Taxonomy" id="3095430"/>
    <lineage>
        <taxon>Bacteria</taxon>
        <taxon>Bacillati</taxon>
        <taxon>Actinomycetota</taxon>
        <taxon>Actinomycetes</taxon>
        <taxon>Pseudonocardiales</taxon>
        <taxon>Pseudonocardiaceae</taxon>
        <taxon>Lentzea</taxon>
    </lineage>
</organism>
<evidence type="ECO:0000259" key="4">
    <source>
        <dbReference type="PROSITE" id="PS50968"/>
    </source>
</evidence>
<dbReference type="InterPro" id="IPR011053">
    <property type="entry name" value="Single_hybrid_motif"/>
</dbReference>
<comment type="cofactor">
    <cofactor evidence="3">
        <name>(R)-lipoate</name>
        <dbReference type="ChEBI" id="CHEBI:83088"/>
    </cofactor>
    <text evidence="3">Binds 1 lipoyl cofactor covalently.</text>
</comment>